<evidence type="ECO:0000256" key="1">
    <source>
        <dbReference type="ARBA" id="ARBA00011245"/>
    </source>
</evidence>
<comment type="subunit">
    <text evidence="1">Monomer.</text>
</comment>
<dbReference type="PROSITE" id="PS01033">
    <property type="entry name" value="GLOBIN"/>
    <property type="match status" value="1"/>
</dbReference>
<dbReference type="GO" id="GO:0005344">
    <property type="term" value="F:oxygen carrier activity"/>
    <property type="evidence" value="ECO:0007669"/>
    <property type="project" value="UniProtKB-KW"/>
</dbReference>
<protein>
    <submittedName>
        <fullName evidence="9">Globin family profile domain-containing protein</fullName>
    </submittedName>
</protein>
<keyword evidence="5" id="KW-0561">Oxygen transport</keyword>
<dbReference type="SUPFAM" id="SSF46458">
    <property type="entry name" value="Globin-like"/>
    <property type="match status" value="1"/>
</dbReference>
<proteinExistence type="inferred from homology"/>
<evidence type="ECO:0000259" key="7">
    <source>
        <dbReference type="PROSITE" id="PS01033"/>
    </source>
</evidence>
<keyword evidence="4" id="KW-0408">Iron</keyword>
<dbReference type="GO" id="GO:0016491">
    <property type="term" value="F:oxidoreductase activity"/>
    <property type="evidence" value="ECO:0007669"/>
    <property type="project" value="UniProtKB-ARBA"/>
</dbReference>
<keyword evidence="6" id="KW-0175">Coiled coil</keyword>
<keyword evidence="5" id="KW-0813">Transport</keyword>
<dbReference type="AlphaFoldDB" id="A0AAF3EQX0"/>
<comment type="similarity">
    <text evidence="5">Belongs to the globin family.</text>
</comment>
<feature type="coiled-coil region" evidence="6">
    <location>
        <begin position="27"/>
        <end position="54"/>
    </location>
</feature>
<evidence type="ECO:0000256" key="2">
    <source>
        <dbReference type="ARBA" id="ARBA00022617"/>
    </source>
</evidence>
<dbReference type="PANTHER" id="PTHR46783">
    <property type="entry name" value="CYTOGLOBIN"/>
    <property type="match status" value="1"/>
</dbReference>
<evidence type="ECO:0000313" key="9">
    <source>
        <dbReference type="WBParaSite" id="MBELARI_LOCUS16493"/>
    </source>
</evidence>
<keyword evidence="3" id="KW-0479">Metal-binding</keyword>
<evidence type="ECO:0000313" key="8">
    <source>
        <dbReference type="Proteomes" id="UP000887575"/>
    </source>
</evidence>
<dbReference type="InterPro" id="IPR013314">
    <property type="entry name" value="Globin_lamprey/hagfish"/>
</dbReference>
<dbReference type="GO" id="GO:0020037">
    <property type="term" value="F:heme binding"/>
    <property type="evidence" value="ECO:0007669"/>
    <property type="project" value="InterPro"/>
</dbReference>
<evidence type="ECO:0000256" key="4">
    <source>
        <dbReference type="ARBA" id="ARBA00023004"/>
    </source>
</evidence>
<evidence type="ECO:0000256" key="3">
    <source>
        <dbReference type="ARBA" id="ARBA00022723"/>
    </source>
</evidence>
<dbReference type="InterPro" id="IPR000971">
    <property type="entry name" value="Globin"/>
</dbReference>
<dbReference type="InterPro" id="IPR012292">
    <property type="entry name" value="Globin/Proto"/>
</dbReference>
<accession>A0AAF3EQX0</accession>
<dbReference type="InterPro" id="IPR009050">
    <property type="entry name" value="Globin-like_sf"/>
</dbReference>
<dbReference type="PANTHER" id="PTHR46783:SF1">
    <property type="entry name" value="CYTOGLOBIN-1-RELATED"/>
    <property type="match status" value="1"/>
</dbReference>
<name>A0AAF3EQX0_9BILA</name>
<keyword evidence="8" id="KW-1185">Reference proteome</keyword>
<dbReference type="GO" id="GO:0005506">
    <property type="term" value="F:iron ion binding"/>
    <property type="evidence" value="ECO:0007669"/>
    <property type="project" value="InterPro"/>
</dbReference>
<keyword evidence="2 5" id="KW-0349">Heme</keyword>
<sequence>MYRQMLKNGNLGIETEKIPEIQLSVETEETKSLMEKTEEQLLEEREKRRQVRDMISGFLNQMAQKDDQTIGIGQQTLKQLCRIDEDQKVILKRTFALMEKDMVNNGLKILVLLFAEYPQYKKIWPQFRAIPDSSLMNAIELRKHASVYMCGLRQIIYSLENEKDLADHLNRIARAHIKWSVYRHHVEHMCAPVLETLGAVSGGIDEKTKEAWTRLYDVIANLIEIYREVNKNKVTRR</sequence>
<dbReference type="CDD" id="cd01040">
    <property type="entry name" value="Mb-like"/>
    <property type="match status" value="1"/>
</dbReference>
<evidence type="ECO:0000256" key="6">
    <source>
        <dbReference type="SAM" id="Coils"/>
    </source>
</evidence>
<dbReference type="GO" id="GO:0019825">
    <property type="term" value="F:oxygen binding"/>
    <property type="evidence" value="ECO:0007669"/>
    <property type="project" value="InterPro"/>
</dbReference>
<organism evidence="8 9">
    <name type="scientific">Mesorhabditis belari</name>
    <dbReference type="NCBI Taxonomy" id="2138241"/>
    <lineage>
        <taxon>Eukaryota</taxon>
        <taxon>Metazoa</taxon>
        <taxon>Ecdysozoa</taxon>
        <taxon>Nematoda</taxon>
        <taxon>Chromadorea</taxon>
        <taxon>Rhabditida</taxon>
        <taxon>Rhabditina</taxon>
        <taxon>Rhabditomorpha</taxon>
        <taxon>Rhabditoidea</taxon>
        <taxon>Rhabditidae</taxon>
        <taxon>Mesorhabditinae</taxon>
        <taxon>Mesorhabditis</taxon>
    </lineage>
</organism>
<reference evidence="9" key="1">
    <citation type="submission" date="2024-02" db="UniProtKB">
        <authorList>
            <consortium name="WormBaseParasite"/>
        </authorList>
    </citation>
    <scope>IDENTIFICATION</scope>
</reference>
<feature type="domain" description="Globin" evidence="7">
    <location>
        <begin position="82"/>
        <end position="228"/>
    </location>
</feature>
<dbReference type="Gene3D" id="1.10.490.10">
    <property type="entry name" value="Globins"/>
    <property type="match status" value="1"/>
</dbReference>
<evidence type="ECO:0000256" key="5">
    <source>
        <dbReference type="RuleBase" id="RU000356"/>
    </source>
</evidence>
<dbReference type="Pfam" id="PF00042">
    <property type="entry name" value="Globin"/>
    <property type="match status" value="1"/>
</dbReference>
<dbReference type="Proteomes" id="UP000887575">
    <property type="component" value="Unassembled WGS sequence"/>
</dbReference>
<dbReference type="InterPro" id="IPR044399">
    <property type="entry name" value="Mb-like_M"/>
</dbReference>
<dbReference type="WBParaSite" id="MBELARI_LOCUS16493">
    <property type="protein sequence ID" value="MBELARI_LOCUS16493"/>
    <property type="gene ID" value="MBELARI_LOCUS16493"/>
</dbReference>